<comment type="caution">
    <text evidence="2">The sequence shown here is derived from an EMBL/GenBank/DDBJ whole genome shotgun (WGS) entry which is preliminary data.</text>
</comment>
<keyword evidence="3" id="KW-1185">Reference proteome</keyword>
<evidence type="ECO:0000313" key="2">
    <source>
        <dbReference type="EMBL" id="ETX03516.1"/>
    </source>
</evidence>
<keyword evidence="1" id="KW-0472">Membrane</keyword>
<keyword evidence="1" id="KW-1133">Transmembrane helix</keyword>
<dbReference type="HOGENOM" id="CLU_219669_0_0_7"/>
<sequence length="39" mass="4429">MTEMRADIRMLTRFVMGSYAMMIGVAGALFTLYKMLPNP</sequence>
<evidence type="ECO:0000256" key="1">
    <source>
        <dbReference type="SAM" id="Phobius"/>
    </source>
</evidence>
<gene>
    <name evidence="2" type="ORF">ETSY2_33250</name>
</gene>
<dbReference type="EMBL" id="AZHX01001420">
    <property type="protein sequence ID" value="ETX03516.1"/>
    <property type="molecule type" value="Genomic_DNA"/>
</dbReference>
<evidence type="ECO:0000313" key="3">
    <source>
        <dbReference type="Proteomes" id="UP000019140"/>
    </source>
</evidence>
<proteinExistence type="predicted"/>
<organism evidence="2 3">
    <name type="scientific">Candidatus Entotheonella gemina</name>
    <dbReference type="NCBI Taxonomy" id="1429439"/>
    <lineage>
        <taxon>Bacteria</taxon>
        <taxon>Pseudomonadati</taxon>
        <taxon>Nitrospinota/Tectimicrobiota group</taxon>
        <taxon>Candidatus Tectimicrobiota</taxon>
        <taxon>Candidatus Entotheonellia</taxon>
        <taxon>Candidatus Entotheonellales</taxon>
        <taxon>Candidatus Entotheonellaceae</taxon>
        <taxon>Candidatus Entotheonella</taxon>
    </lineage>
</organism>
<dbReference type="AlphaFoldDB" id="W4M0K5"/>
<accession>W4M0K5</accession>
<keyword evidence="1" id="KW-0812">Transmembrane</keyword>
<protein>
    <submittedName>
        <fullName evidence="2">Uncharacterized protein</fullName>
    </submittedName>
</protein>
<dbReference type="Proteomes" id="UP000019140">
    <property type="component" value="Unassembled WGS sequence"/>
</dbReference>
<name>W4M0K5_9BACT</name>
<feature type="transmembrane region" description="Helical" evidence="1">
    <location>
        <begin position="12"/>
        <end position="33"/>
    </location>
</feature>
<reference evidence="2 3" key="1">
    <citation type="journal article" date="2014" name="Nature">
        <title>An environmental bacterial taxon with a large and distinct metabolic repertoire.</title>
        <authorList>
            <person name="Wilson M.C."/>
            <person name="Mori T."/>
            <person name="Ruckert C."/>
            <person name="Uria A.R."/>
            <person name="Helf M.J."/>
            <person name="Takada K."/>
            <person name="Gernert C."/>
            <person name="Steffens U.A."/>
            <person name="Heycke N."/>
            <person name="Schmitt S."/>
            <person name="Rinke C."/>
            <person name="Helfrich E.J."/>
            <person name="Brachmann A.O."/>
            <person name="Gurgui C."/>
            <person name="Wakimoto T."/>
            <person name="Kracht M."/>
            <person name="Crusemann M."/>
            <person name="Hentschel U."/>
            <person name="Abe I."/>
            <person name="Matsunaga S."/>
            <person name="Kalinowski J."/>
            <person name="Takeyama H."/>
            <person name="Piel J."/>
        </authorList>
    </citation>
    <scope>NUCLEOTIDE SEQUENCE [LARGE SCALE GENOMIC DNA]</scope>
    <source>
        <strain evidence="3">TSY2</strain>
    </source>
</reference>